<reference evidence="3 4" key="1">
    <citation type="submission" date="2023-07" db="EMBL/GenBank/DDBJ databases">
        <title>Sorghum-associated microbial communities from plants grown in Nebraska, USA.</title>
        <authorList>
            <person name="Schachtman D."/>
        </authorList>
    </citation>
    <scope>NUCLEOTIDE SEQUENCE [LARGE SCALE GENOMIC DNA]</scope>
    <source>
        <strain evidence="3 4">CC523</strain>
    </source>
</reference>
<organism evidence="3 4">
    <name type="scientific">Paenarthrobacter nicotinovorans</name>
    <name type="common">Arthrobacter nicotinovorans</name>
    <dbReference type="NCBI Taxonomy" id="29320"/>
    <lineage>
        <taxon>Bacteria</taxon>
        <taxon>Bacillati</taxon>
        <taxon>Actinomycetota</taxon>
        <taxon>Actinomycetes</taxon>
        <taxon>Micrococcales</taxon>
        <taxon>Micrococcaceae</taxon>
        <taxon>Paenarthrobacter</taxon>
    </lineage>
</organism>
<keyword evidence="4" id="KW-1185">Reference proteome</keyword>
<keyword evidence="2" id="KW-0812">Transmembrane</keyword>
<proteinExistence type="predicted"/>
<keyword evidence="2" id="KW-0472">Membrane</keyword>
<evidence type="ECO:0000313" key="4">
    <source>
        <dbReference type="Proteomes" id="UP001244563"/>
    </source>
</evidence>
<accession>A0ABT9TJ52</accession>
<dbReference type="RefSeq" id="WP_039241254.1">
    <property type="nucleotide sequence ID" value="NZ_BDDW01000003.1"/>
</dbReference>
<evidence type="ECO:0000313" key="3">
    <source>
        <dbReference type="EMBL" id="MDQ0101673.1"/>
    </source>
</evidence>
<feature type="transmembrane region" description="Helical" evidence="2">
    <location>
        <begin position="24"/>
        <end position="56"/>
    </location>
</feature>
<comment type="caution">
    <text evidence="3">The sequence shown here is derived from an EMBL/GenBank/DDBJ whole genome shotgun (WGS) entry which is preliminary data.</text>
</comment>
<dbReference type="EMBL" id="JAUSSW010000002">
    <property type="protein sequence ID" value="MDQ0101673.1"/>
    <property type="molecule type" value="Genomic_DNA"/>
</dbReference>
<keyword evidence="2" id="KW-1133">Transmembrane helix</keyword>
<sequence>MVIQQTHVGASVGMAGLDATIVQIGLMAILILGAAIAALIGSFAVLVLVPLAAVVVRRHHGRRAQPSRGPGTTDETVPFRRVGPRHANVTRNT</sequence>
<feature type="region of interest" description="Disordered" evidence="1">
    <location>
        <begin position="60"/>
        <end position="93"/>
    </location>
</feature>
<dbReference type="Proteomes" id="UP001244563">
    <property type="component" value="Unassembled WGS sequence"/>
</dbReference>
<name>A0ABT9TJ52_PAENI</name>
<evidence type="ECO:0000256" key="2">
    <source>
        <dbReference type="SAM" id="Phobius"/>
    </source>
</evidence>
<gene>
    <name evidence="3" type="ORF">J2T10_001306</name>
</gene>
<protein>
    <submittedName>
        <fullName evidence="3">Uncharacterized protein</fullName>
    </submittedName>
</protein>
<evidence type="ECO:0000256" key="1">
    <source>
        <dbReference type="SAM" id="MobiDB-lite"/>
    </source>
</evidence>